<evidence type="ECO:0000256" key="1">
    <source>
        <dbReference type="SAM" id="MobiDB-lite"/>
    </source>
</evidence>
<dbReference type="Proteomes" id="UP000276776">
    <property type="component" value="Unassembled WGS sequence"/>
</dbReference>
<name>A0A0N5DA73_THECL</name>
<reference evidence="3 4" key="2">
    <citation type="submission" date="2018-11" db="EMBL/GenBank/DDBJ databases">
        <authorList>
            <consortium name="Pathogen Informatics"/>
        </authorList>
    </citation>
    <scope>NUCLEOTIDE SEQUENCE [LARGE SCALE GENOMIC DNA]</scope>
</reference>
<feature type="transmembrane region" description="Helical" evidence="2">
    <location>
        <begin position="89"/>
        <end position="110"/>
    </location>
</feature>
<protein>
    <submittedName>
        <fullName evidence="5">Transmembrane protein</fullName>
    </submittedName>
</protein>
<evidence type="ECO:0000256" key="2">
    <source>
        <dbReference type="SAM" id="Phobius"/>
    </source>
</evidence>
<organism evidence="5">
    <name type="scientific">Thelazia callipaeda</name>
    <name type="common">Oriental eyeworm</name>
    <name type="synonym">Parasitic nematode</name>
    <dbReference type="NCBI Taxonomy" id="103827"/>
    <lineage>
        <taxon>Eukaryota</taxon>
        <taxon>Metazoa</taxon>
        <taxon>Ecdysozoa</taxon>
        <taxon>Nematoda</taxon>
        <taxon>Chromadorea</taxon>
        <taxon>Rhabditida</taxon>
        <taxon>Spirurina</taxon>
        <taxon>Spiruromorpha</taxon>
        <taxon>Thelazioidea</taxon>
        <taxon>Thelaziidae</taxon>
        <taxon>Thelazia</taxon>
    </lineage>
</organism>
<reference evidence="5" key="1">
    <citation type="submission" date="2017-02" db="UniProtKB">
        <authorList>
            <consortium name="WormBaseParasite"/>
        </authorList>
    </citation>
    <scope>IDENTIFICATION</scope>
</reference>
<keyword evidence="2" id="KW-1133">Transmembrane helix</keyword>
<keyword evidence="2" id="KW-0812">Transmembrane</keyword>
<dbReference type="WBParaSite" id="TCLT_0001005901-mRNA-1">
    <property type="protein sequence ID" value="TCLT_0001005901-mRNA-1"/>
    <property type="gene ID" value="TCLT_0001005901"/>
</dbReference>
<dbReference type="AlphaFoldDB" id="A0A0N5DA73"/>
<accession>A0A0N5DA73</accession>
<evidence type="ECO:0000313" key="5">
    <source>
        <dbReference type="WBParaSite" id="TCLT_0001005901-mRNA-1"/>
    </source>
</evidence>
<keyword evidence="2" id="KW-0472">Membrane</keyword>
<proteinExistence type="predicted"/>
<gene>
    <name evidence="3" type="ORF">TCLT_LOCUS10048</name>
</gene>
<feature type="compositionally biased region" description="Basic and acidic residues" evidence="1">
    <location>
        <begin position="1"/>
        <end position="20"/>
    </location>
</feature>
<evidence type="ECO:0000313" key="4">
    <source>
        <dbReference type="Proteomes" id="UP000276776"/>
    </source>
</evidence>
<feature type="transmembrane region" description="Helical" evidence="2">
    <location>
        <begin position="50"/>
        <end position="69"/>
    </location>
</feature>
<evidence type="ECO:0000313" key="3">
    <source>
        <dbReference type="EMBL" id="VDN07720.1"/>
    </source>
</evidence>
<feature type="region of interest" description="Disordered" evidence="1">
    <location>
        <begin position="1"/>
        <end position="23"/>
    </location>
</feature>
<dbReference type="EMBL" id="UYYF01004955">
    <property type="protein sequence ID" value="VDN07720.1"/>
    <property type="molecule type" value="Genomic_DNA"/>
</dbReference>
<keyword evidence="4" id="KW-1185">Reference proteome</keyword>
<dbReference type="STRING" id="103827.A0A0N5DA73"/>
<sequence length="119" mass="13687">ASINKEDNEELADSKNDQTEVKVSASQKNTLELLNDLRQAQSQWMQLAKFNLQMLISTINSIVILIITANRNSSDNYKTDKISININNYYYFSEYCSYLQAALTIIIKSVDDPRKMKKN</sequence>